<evidence type="ECO:0000256" key="4">
    <source>
        <dbReference type="ARBA" id="ARBA00022801"/>
    </source>
</evidence>
<dbReference type="GO" id="GO:0000256">
    <property type="term" value="P:allantoin catabolic process"/>
    <property type="evidence" value="ECO:0007669"/>
    <property type="project" value="InterPro"/>
</dbReference>
<evidence type="ECO:0000256" key="3">
    <source>
        <dbReference type="ARBA" id="ARBA00022723"/>
    </source>
</evidence>
<evidence type="ECO:0000313" key="8">
    <source>
        <dbReference type="Proteomes" id="UP000318521"/>
    </source>
</evidence>
<keyword evidence="3" id="KW-0479">Metal-binding</keyword>
<dbReference type="InterPro" id="IPR006680">
    <property type="entry name" value="Amidohydro-rel"/>
</dbReference>
<protein>
    <submittedName>
        <fullName evidence="7">Allantoinase AllB</fullName>
        <ecNumber evidence="7">3.5.2.5</ecNumber>
    </submittedName>
</protein>
<dbReference type="OrthoDB" id="9765462at2"/>
<feature type="domain" description="Amidohydrolase-related" evidence="6">
    <location>
        <begin position="57"/>
        <end position="437"/>
    </location>
</feature>
<name>A0A554A3Q1_9BACI</name>
<dbReference type="NCBIfam" id="TIGR03178">
    <property type="entry name" value="allantoinase"/>
    <property type="match status" value="1"/>
</dbReference>
<dbReference type="GO" id="GO:0005737">
    <property type="term" value="C:cytoplasm"/>
    <property type="evidence" value="ECO:0007669"/>
    <property type="project" value="TreeGrafter"/>
</dbReference>
<evidence type="ECO:0000256" key="5">
    <source>
        <dbReference type="ARBA" id="ARBA00022833"/>
    </source>
</evidence>
<proteinExistence type="predicted"/>
<dbReference type="AlphaFoldDB" id="A0A554A3Q1"/>
<dbReference type="GO" id="GO:0004038">
    <property type="term" value="F:allantoinase activity"/>
    <property type="evidence" value="ECO:0007669"/>
    <property type="project" value="UniProtKB-EC"/>
</dbReference>
<gene>
    <name evidence="7" type="primary">allB</name>
    <name evidence="7" type="ORF">FN960_01830</name>
</gene>
<dbReference type="EC" id="3.5.2.5" evidence="7"/>
<organism evidence="7 8">
    <name type="scientific">Alkalicoccobacillus porphyridii</name>
    <dbReference type="NCBI Taxonomy" id="2597270"/>
    <lineage>
        <taxon>Bacteria</taxon>
        <taxon>Bacillati</taxon>
        <taxon>Bacillota</taxon>
        <taxon>Bacilli</taxon>
        <taxon>Bacillales</taxon>
        <taxon>Bacillaceae</taxon>
        <taxon>Alkalicoccobacillus</taxon>
    </lineage>
</organism>
<comment type="caution">
    <text evidence="7">The sequence shown here is derived from an EMBL/GenBank/DDBJ whole genome shotgun (WGS) entry which is preliminary data.</text>
</comment>
<dbReference type="GO" id="GO:0008270">
    <property type="term" value="F:zinc ion binding"/>
    <property type="evidence" value="ECO:0007669"/>
    <property type="project" value="InterPro"/>
</dbReference>
<keyword evidence="5" id="KW-0862">Zinc</keyword>
<comment type="subunit">
    <text evidence="2">Homotetramer.</text>
</comment>
<dbReference type="Proteomes" id="UP000318521">
    <property type="component" value="Unassembled WGS sequence"/>
</dbReference>
<dbReference type="InterPro" id="IPR050138">
    <property type="entry name" value="DHOase/Allantoinase_Hydrolase"/>
</dbReference>
<dbReference type="InterPro" id="IPR032466">
    <property type="entry name" value="Metal_Hydrolase"/>
</dbReference>
<keyword evidence="4 7" id="KW-0378">Hydrolase</keyword>
<evidence type="ECO:0000259" key="6">
    <source>
        <dbReference type="Pfam" id="PF01979"/>
    </source>
</evidence>
<comment type="cofactor">
    <cofactor evidence="1">
        <name>Zn(2+)</name>
        <dbReference type="ChEBI" id="CHEBI:29105"/>
    </cofactor>
</comment>
<dbReference type="SUPFAM" id="SSF51338">
    <property type="entry name" value="Composite domain of metallo-dependent hydrolases"/>
    <property type="match status" value="1"/>
</dbReference>
<dbReference type="Gene3D" id="3.20.20.140">
    <property type="entry name" value="Metal-dependent hydrolases"/>
    <property type="match status" value="1"/>
</dbReference>
<dbReference type="PANTHER" id="PTHR43668">
    <property type="entry name" value="ALLANTOINASE"/>
    <property type="match status" value="1"/>
</dbReference>
<dbReference type="InterPro" id="IPR011059">
    <property type="entry name" value="Metal-dep_hydrolase_composite"/>
</dbReference>
<dbReference type="InterPro" id="IPR017593">
    <property type="entry name" value="Allantoinase"/>
</dbReference>
<keyword evidence="8" id="KW-1185">Reference proteome</keyword>
<dbReference type="GO" id="GO:0050897">
    <property type="term" value="F:cobalt ion binding"/>
    <property type="evidence" value="ECO:0007669"/>
    <property type="project" value="InterPro"/>
</dbReference>
<sequence length="463" mass="50335">MFLGGNKMYDVIIRNGSVVLDTGILHAEIGIQNGSIAEVAPSISQTAAEEVDASGMYVFPGAIDVHVHLDEPGRTHWEGFKTGAEMLAAGGVTTFVDMPLNGIPSTTTKDALVTKAQLGMEKSIIDFGLWAGLVPGNTHELSALAEAGCLGFKAFLSPTGNKEFESVNDEELLLGMSHIAGLGKVLALHAESGPMTTFLTNQKRQHQQVTADDYLESRPIAAEVEAVERALHYASITGCPLHFVHISSVEAVAVIEGAKQKGMDVTLETCPHYLLFSHQDLHEKGNLAKCAPPLRHISDHKKLRAAMKMGRVDFLTSDHSPCDPELKDEENYSLFEAWGGINGGGCTLLAALQFALDEEIDLHHVAQWTAKKPAERFGLADRKGDIAEGKDADLVMVSMNQHVVTLDNYYAKHPLSLYTGKQFSTRVEQVFSSGQRVFTRQDGPIHSRTGQWLKSLELAKNEV</sequence>
<dbReference type="EMBL" id="VLXZ01000001">
    <property type="protein sequence ID" value="TSB48317.1"/>
    <property type="molecule type" value="Genomic_DNA"/>
</dbReference>
<dbReference type="PANTHER" id="PTHR43668:SF4">
    <property type="entry name" value="ALLANTOINASE"/>
    <property type="match status" value="1"/>
</dbReference>
<accession>A0A554A3Q1</accession>
<dbReference type="GO" id="GO:0006145">
    <property type="term" value="P:purine nucleobase catabolic process"/>
    <property type="evidence" value="ECO:0007669"/>
    <property type="project" value="TreeGrafter"/>
</dbReference>
<evidence type="ECO:0000256" key="2">
    <source>
        <dbReference type="ARBA" id="ARBA00011881"/>
    </source>
</evidence>
<dbReference type="SUPFAM" id="SSF51556">
    <property type="entry name" value="Metallo-dependent hydrolases"/>
    <property type="match status" value="1"/>
</dbReference>
<evidence type="ECO:0000256" key="1">
    <source>
        <dbReference type="ARBA" id="ARBA00001947"/>
    </source>
</evidence>
<evidence type="ECO:0000313" key="7">
    <source>
        <dbReference type="EMBL" id="TSB48317.1"/>
    </source>
</evidence>
<dbReference type="Pfam" id="PF01979">
    <property type="entry name" value="Amidohydro_1"/>
    <property type="match status" value="1"/>
</dbReference>
<reference evidence="7 8" key="1">
    <citation type="submission" date="2019-07" db="EMBL/GenBank/DDBJ databases">
        <authorList>
            <person name="Park Y.J."/>
            <person name="Jeong S.E."/>
            <person name="Jung H.S."/>
        </authorList>
    </citation>
    <scope>NUCLEOTIDE SEQUENCE [LARGE SCALE GENOMIC DNA]</scope>
    <source>
        <strain evidence="8">P16(2019)</strain>
    </source>
</reference>